<feature type="region of interest" description="Disordered" evidence="1">
    <location>
        <begin position="48"/>
        <end position="84"/>
    </location>
</feature>
<dbReference type="EMBL" id="CAJPWZ010002695">
    <property type="protein sequence ID" value="CAG2243217.1"/>
    <property type="molecule type" value="Genomic_DNA"/>
</dbReference>
<dbReference type="Proteomes" id="UP000683360">
    <property type="component" value="Unassembled WGS sequence"/>
</dbReference>
<evidence type="ECO:0000313" key="3">
    <source>
        <dbReference type="Proteomes" id="UP000683360"/>
    </source>
</evidence>
<proteinExistence type="predicted"/>
<name>A0A8S3ULM3_MYTED</name>
<evidence type="ECO:0000313" key="2">
    <source>
        <dbReference type="EMBL" id="CAG2243217.1"/>
    </source>
</evidence>
<comment type="caution">
    <text evidence="2">The sequence shown here is derived from an EMBL/GenBank/DDBJ whole genome shotgun (WGS) entry which is preliminary data.</text>
</comment>
<accession>A0A8S3ULM3</accession>
<sequence length="596" mass="67946">MDDIFKKTSNDIISKKVIDVFEIKSDNDVLAPRSDGLDVFETREDIFENPGYQPNIFPGDKETEYQEPTVKKKTTTGKCTNQNKPLQKIPKEQMSCQGYTEDTGTLYEGDDKNMKKKPTAVKPKRVTIKDDLECSEMYLDLIMKFNNDIEFEETNKFSEEEDLRTLNVDQLMNRLEKSLSVSIDKVEKMLDRHLEASDIVRLCHIGIEIANAKCRNNMSLSSAESDDSSPNETQSDENTANTPIQSSIPIDLKRRIREIEYSSHTGNRAPNYDYKVQNAVDLSKLFLETRMAHYKGFDESCDSSALLGIIVSIDMFPAVVQIAAKDVRLEIRNRWAHCDFTEWNSERINYLEDTTLGLELVNDIRQQIKSIMEVETVIWKSADREFSTVYTTLTEIGKTLNQHDKRISSLENTVATQGKTLMEYGSSYDADIPEIERWKQNSKDFIKTDIYKDILGIIKGQPLHTFDEEYQEWKDTDCTEYSIAAYVKKRDGETSTACKGSGKQTSLANGADVNAQNRSGVLKCPSNLRKRDGQCNGAVTKKNLKELQTEQNERLNISGCLETKQQKQKQNKKLTLPEIGCSLDGHLYMKHACVET</sequence>
<dbReference type="AlphaFoldDB" id="A0A8S3ULM3"/>
<keyword evidence="3" id="KW-1185">Reference proteome</keyword>
<feature type="region of interest" description="Disordered" evidence="1">
    <location>
        <begin position="220"/>
        <end position="244"/>
    </location>
</feature>
<reference evidence="2" key="1">
    <citation type="submission" date="2021-03" db="EMBL/GenBank/DDBJ databases">
        <authorList>
            <person name="Bekaert M."/>
        </authorList>
    </citation>
    <scope>NUCLEOTIDE SEQUENCE</scope>
</reference>
<feature type="compositionally biased region" description="Polar residues" evidence="1">
    <location>
        <begin position="230"/>
        <end position="244"/>
    </location>
</feature>
<gene>
    <name evidence="2" type="ORF">MEDL_55356</name>
</gene>
<evidence type="ECO:0000256" key="1">
    <source>
        <dbReference type="SAM" id="MobiDB-lite"/>
    </source>
</evidence>
<protein>
    <submittedName>
        <fullName evidence="2">Uncharacterized protein</fullName>
    </submittedName>
</protein>
<organism evidence="2 3">
    <name type="scientific">Mytilus edulis</name>
    <name type="common">Blue mussel</name>
    <dbReference type="NCBI Taxonomy" id="6550"/>
    <lineage>
        <taxon>Eukaryota</taxon>
        <taxon>Metazoa</taxon>
        <taxon>Spiralia</taxon>
        <taxon>Lophotrochozoa</taxon>
        <taxon>Mollusca</taxon>
        <taxon>Bivalvia</taxon>
        <taxon>Autobranchia</taxon>
        <taxon>Pteriomorphia</taxon>
        <taxon>Mytilida</taxon>
        <taxon>Mytiloidea</taxon>
        <taxon>Mytilidae</taxon>
        <taxon>Mytilinae</taxon>
        <taxon>Mytilus</taxon>
    </lineage>
</organism>